<accession>A0A1R1YFQ1</accession>
<dbReference type="AlphaFoldDB" id="A0A1R1YFQ1"/>
<dbReference type="PANTHER" id="PTHR33066:SF2">
    <property type="entry name" value="FILAGGRIN-2-LIKE"/>
    <property type="match status" value="1"/>
</dbReference>
<comment type="caution">
    <text evidence="1">The sequence shown here is derived from an EMBL/GenBank/DDBJ whole genome shotgun (WGS) entry which is preliminary data.</text>
</comment>
<dbReference type="OrthoDB" id="5706130at2759"/>
<protein>
    <recommendedName>
        <fullName evidence="3">Core-binding (CB) domain-containing protein</fullName>
    </recommendedName>
</protein>
<organism evidence="1 2">
    <name type="scientific">Smittium culicis</name>
    <dbReference type="NCBI Taxonomy" id="133412"/>
    <lineage>
        <taxon>Eukaryota</taxon>
        <taxon>Fungi</taxon>
        <taxon>Fungi incertae sedis</taxon>
        <taxon>Zoopagomycota</taxon>
        <taxon>Kickxellomycotina</taxon>
        <taxon>Harpellomycetes</taxon>
        <taxon>Harpellales</taxon>
        <taxon>Legeriomycetaceae</taxon>
        <taxon>Smittium</taxon>
    </lineage>
</organism>
<evidence type="ECO:0000313" key="1">
    <source>
        <dbReference type="EMBL" id="OMJ25751.1"/>
    </source>
</evidence>
<proteinExistence type="predicted"/>
<gene>
    <name evidence="1" type="ORF">AYI70_g680</name>
</gene>
<dbReference type="EMBL" id="LSSN01000117">
    <property type="protein sequence ID" value="OMJ25751.1"/>
    <property type="molecule type" value="Genomic_DNA"/>
</dbReference>
<dbReference type="STRING" id="133412.A0A1R1YFQ1"/>
<name>A0A1R1YFQ1_9FUNG</name>
<dbReference type="PANTHER" id="PTHR33066">
    <property type="entry name" value="INTEGRASE_SAM-LIKE_N DOMAIN-CONTAINING PROTEIN"/>
    <property type="match status" value="1"/>
</dbReference>
<sequence length="414" mass="46612">MNLAKGTSYSLEWESVPVQSASVRIITEPPYIYKDSSPDSDMDENTMNPNICISGQSIDPGRIEGEMRIEYSQGSIQANGTWLQNKDGKIDNEAISIDKASWNGNKLSQNESESTLFKDKGPQKRGFEITENCCGIKILLRIIESIGGVDAHQRQRIIDNIICSSTQECYSPFKGEQEDQQVLQLVSGSLWVSFERTELQLEEMEQPIRLPSMEPNITSYTENSEGTTNNNIDYFLVENCSMVPISTDVINSPPITAASRNGSAGSKKLKISAVEQQELVSRGMENQRCTLKAQGFSDTTVDIIVSKQCSVRRRSRQYSIQQKFLDWHQSNNNTTEIQVNNILNYLAHIFTTKKLSENTIRAYKSAIFNLVVDSKSVENSPCMNEFLIAIDETEIKSFFNHTINISPVIERLIE</sequence>
<evidence type="ECO:0000313" key="2">
    <source>
        <dbReference type="Proteomes" id="UP000187283"/>
    </source>
</evidence>
<dbReference type="Proteomes" id="UP000187283">
    <property type="component" value="Unassembled WGS sequence"/>
</dbReference>
<reference evidence="1 2" key="1">
    <citation type="submission" date="2017-01" db="EMBL/GenBank/DDBJ databases">
        <authorList>
            <person name="Mah S.A."/>
            <person name="Swanson W.J."/>
            <person name="Moy G.W."/>
            <person name="Vacquier V.D."/>
        </authorList>
    </citation>
    <scope>NUCLEOTIDE SEQUENCE [LARGE SCALE GENOMIC DNA]</scope>
    <source>
        <strain evidence="1 2">GSMNP</strain>
    </source>
</reference>
<evidence type="ECO:0008006" key="3">
    <source>
        <dbReference type="Google" id="ProtNLM"/>
    </source>
</evidence>
<keyword evidence="2" id="KW-1185">Reference proteome</keyword>